<accession>A0A443SQ22</accession>
<dbReference type="AlphaFoldDB" id="A0A443SQ22"/>
<sequence length="102" mass="11014">MKVFYLSIVLPVLPLTLDEALKYLEAREKSKSSVVSGEKSLVDDGSGDRMGEVALSYSSKFGNRGKGSAVRMGMLLLITYRVELVLLLADADGATLIKTSND</sequence>
<organism evidence="2 3">
    <name type="scientific">Leptotrombidium deliense</name>
    <dbReference type="NCBI Taxonomy" id="299467"/>
    <lineage>
        <taxon>Eukaryota</taxon>
        <taxon>Metazoa</taxon>
        <taxon>Ecdysozoa</taxon>
        <taxon>Arthropoda</taxon>
        <taxon>Chelicerata</taxon>
        <taxon>Arachnida</taxon>
        <taxon>Acari</taxon>
        <taxon>Acariformes</taxon>
        <taxon>Trombidiformes</taxon>
        <taxon>Prostigmata</taxon>
        <taxon>Anystina</taxon>
        <taxon>Parasitengona</taxon>
        <taxon>Trombiculoidea</taxon>
        <taxon>Trombiculidae</taxon>
        <taxon>Leptotrombidium</taxon>
    </lineage>
</organism>
<reference evidence="2 3" key="1">
    <citation type="journal article" date="2018" name="Gigascience">
        <title>Genomes of trombidid mites reveal novel predicted allergens and laterally-transferred genes associated with secondary metabolism.</title>
        <authorList>
            <person name="Dong X."/>
            <person name="Chaisiri K."/>
            <person name="Xia D."/>
            <person name="Armstrong S.D."/>
            <person name="Fang Y."/>
            <person name="Donnelly M.J."/>
            <person name="Kadowaki T."/>
            <person name="McGarry J.W."/>
            <person name="Darby A.C."/>
            <person name="Makepeace B.L."/>
        </authorList>
    </citation>
    <scope>NUCLEOTIDE SEQUENCE [LARGE SCALE GENOMIC DNA]</scope>
    <source>
        <strain evidence="2">UoL-UT</strain>
    </source>
</reference>
<dbReference type="OrthoDB" id="3784at2759"/>
<protein>
    <submittedName>
        <fullName evidence="2">Dolichyl-phosphate beta-glucosyltransferase-like protein</fullName>
    </submittedName>
</protein>
<dbReference type="GO" id="GO:0005789">
    <property type="term" value="C:endoplasmic reticulum membrane"/>
    <property type="evidence" value="ECO:0007669"/>
    <property type="project" value="TreeGrafter"/>
</dbReference>
<evidence type="ECO:0000256" key="1">
    <source>
        <dbReference type="SAM" id="SignalP"/>
    </source>
</evidence>
<dbReference type="InterPro" id="IPR029044">
    <property type="entry name" value="Nucleotide-diphossugar_trans"/>
</dbReference>
<dbReference type="PANTHER" id="PTHR10859">
    <property type="entry name" value="GLYCOSYL TRANSFERASE"/>
    <property type="match status" value="1"/>
</dbReference>
<dbReference type="PANTHER" id="PTHR10859:SF91">
    <property type="entry name" value="DOLICHYL-PHOSPHATE BETA-GLUCOSYLTRANSFERASE"/>
    <property type="match status" value="1"/>
</dbReference>
<dbReference type="VEuPathDB" id="VectorBase:LDEU002425"/>
<proteinExistence type="predicted"/>
<dbReference type="EMBL" id="NCKV01000834">
    <property type="protein sequence ID" value="RWS29617.1"/>
    <property type="molecule type" value="Genomic_DNA"/>
</dbReference>
<evidence type="ECO:0000313" key="2">
    <source>
        <dbReference type="EMBL" id="RWS29617.1"/>
    </source>
</evidence>
<comment type="caution">
    <text evidence="2">The sequence shown here is derived from an EMBL/GenBank/DDBJ whole genome shotgun (WGS) entry which is preliminary data.</text>
</comment>
<keyword evidence="1" id="KW-0732">Signal</keyword>
<feature type="chain" id="PRO_5019337768" evidence="1">
    <location>
        <begin position="21"/>
        <end position="102"/>
    </location>
</feature>
<dbReference type="Proteomes" id="UP000288716">
    <property type="component" value="Unassembled WGS sequence"/>
</dbReference>
<dbReference type="GO" id="GO:0016740">
    <property type="term" value="F:transferase activity"/>
    <property type="evidence" value="ECO:0007669"/>
    <property type="project" value="UniProtKB-KW"/>
</dbReference>
<dbReference type="GO" id="GO:0006487">
    <property type="term" value="P:protein N-linked glycosylation"/>
    <property type="evidence" value="ECO:0007669"/>
    <property type="project" value="TreeGrafter"/>
</dbReference>
<feature type="signal peptide" evidence="1">
    <location>
        <begin position="1"/>
        <end position="20"/>
    </location>
</feature>
<keyword evidence="3" id="KW-1185">Reference proteome</keyword>
<name>A0A443SQ22_9ACAR</name>
<gene>
    <name evidence="2" type="ORF">B4U80_03378</name>
</gene>
<dbReference type="Gene3D" id="3.90.550.10">
    <property type="entry name" value="Spore Coat Polysaccharide Biosynthesis Protein SpsA, Chain A"/>
    <property type="match status" value="1"/>
</dbReference>
<dbReference type="STRING" id="299467.A0A443SQ22"/>
<evidence type="ECO:0000313" key="3">
    <source>
        <dbReference type="Proteomes" id="UP000288716"/>
    </source>
</evidence>
<keyword evidence="2" id="KW-0808">Transferase</keyword>